<dbReference type="InterPro" id="IPR008978">
    <property type="entry name" value="HSP20-like_chaperone"/>
</dbReference>
<dbReference type="Proteomes" id="UP000192223">
    <property type="component" value="Unplaced"/>
</dbReference>
<dbReference type="GO" id="GO:0042026">
    <property type="term" value="P:protein refolding"/>
    <property type="evidence" value="ECO:0007669"/>
    <property type="project" value="TreeGrafter"/>
</dbReference>
<dbReference type="InParanoid" id="A0A1W4WGL0"/>
<evidence type="ECO:0000313" key="6">
    <source>
        <dbReference type="Proteomes" id="UP000192223"/>
    </source>
</evidence>
<sequence>MSLLPRYVMRELMRPLRQLEQQMRVFDDIFYGPPSAFSRFPRVGAGFVEEPEQIVHDKDKFQVKLDVQNFAPEEIKVKSINGRSIVIEGKHEEEQAGKGFISRHFVRKFVLPEGHDVKDVTTKLSSDGVLTIVAPRKGIAEQVRELPIDFTGPEKEKEKIEKGAENKEKATSTS</sequence>
<dbReference type="RefSeq" id="XP_018323096.1">
    <property type="nucleotide sequence ID" value="XM_018467594.1"/>
</dbReference>
<dbReference type="AlphaFoldDB" id="A0A1W4WGL0"/>
<dbReference type="InterPro" id="IPR001436">
    <property type="entry name" value="Alpha-crystallin/sHSP_animal"/>
</dbReference>
<dbReference type="Pfam" id="PF00011">
    <property type="entry name" value="HSP20"/>
    <property type="match status" value="1"/>
</dbReference>
<dbReference type="Gene3D" id="2.60.40.790">
    <property type="match status" value="1"/>
</dbReference>
<keyword evidence="1" id="KW-0346">Stress response</keyword>
<evidence type="ECO:0000256" key="1">
    <source>
        <dbReference type="ARBA" id="ARBA00023016"/>
    </source>
</evidence>
<dbReference type="CDD" id="cd06526">
    <property type="entry name" value="metazoan_ACD"/>
    <property type="match status" value="1"/>
</dbReference>
<keyword evidence="6" id="KW-1185">Reference proteome</keyword>
<comment type="similarity">
    <text evidence="2 3">Belongs to the small heat shock protein (HSP20) family.</text>
</comment>
<reference evidence="7" key="1">
    <citation type="submission" date="2025-08" db="UniProtKB">
        <authorList>
            <consortium name="RefSeq"/>
        </authorList>
    </citation>
    <scope>IDENTIFICATION</scope>
    <source>
        <tissue evidence="7">Entire body</tissue>
    </source>
</reference>
<dbReference type="PROSITE" id="PS01031">
    <property type="entry name" value="SHSP"/>
    <property type="match status" value="1"/>
</dbReference>
<evidence type="ECO:0000256" key="3">
    <source>
        <dbReference type="RuleBase" id="RU003616"/>
    </source>
</evidence>
<dbReference type="OrthoDB" id="1431247at2759"/>
<dbReference type="GO" id="GO:0005634">
    <property type="term" value="C:nucleus"/>
    <property type="evidence" value="ECO:0007669"/>
    <property type="project" value="TreeGrafter"/>
</dbReference>
<dbReference type="PRINTS" id="PR00299">
    <property type="entry name" value="ACRYSTALLIN"/>
</dbReference>
<dbReference type="InterPro" id="IPR002068">
    <property type="entry name" value="A-crystallin/Hsp20_dom"/>
</dbReference>
<dbReference type="STRING" id="224129.A0A1W4WGL0"/>
<dbReference type="PANTHER" id="PTHR45640">
    <property type="entry name" value="HEAT SHOCK PROTEIN HSP-12.2-RELATED"/>
    <property type="match status" value="1"/>
</dbReference>
<gene>
    <name evidence="7" type="primary">LOC108735585</name>
</gene>
<feature type="region of interest" description="Disordered" evidence="4">
    <location>
        <begin position="150"/>
        <end position="174"/>
    </location>
</feature>
<dbReference type="GO" id="GO:0051082">
    <property type="term" value="F:unfolded protein binding"/>
    <property type="evidence" value="ECO:0007669"/>
    <property type="project" value="TreeGrafter"/>
</dbReference>
<evidence type="ECO:0000313" key="7">
    <source>
        <dbReference type="RefSeq" id="XP_018323096.1"/>
    </source>
</evidence>
<dbReference type="PANTHER" id="PTHR45640:SF13">
    <property type="entry name" value="HEAT SHOCK PROTEIN 22-RELATED"/>
    <property type="match status" value="1"/>
</dbReference>
<organism evidence="6 7">
    <name type="scientific">Agrilus planipennis</name>
    <name type="common">Emerald ash borer</name>
    <name type="synonym">Agrilus marcopoli</name>
    <dbReference type="NCBI Taxonomy" id="224129"/>
    <lineage>
        <taxon>Eukaryota</taxon>
        <taxon>Metazoa</taxon>
        <taxon>Ecdysozoa</taxon>
        <taxon>Arthropoda</taxon>
        <taxon>Hexapoda</taxon>
        <taxon>Insecta</taxon>
        <taxon>Pterygota</taxon>
        <taxon>Neoptera</taxon>
        <taxon>Endopterygota</taxon>
        <taxon>Coleoptera</taxon>
        <taxon>Polyphaga</taxon>
        <taxon>Elateriformia</taxon>
        <taxon>Buprestoidea</taxon>
        <taxon>Buprestidae</taxon>
        <taxon>Agrilinae</taxon>
        <taxon>Agrilus</taxon>
    </lineage>
</organism>
<feature type="domain" description="SHSP" evidence="5">
    <location>
        <begin position="43"/>
        <end position="151"/>
    </location>
</feature>
<evidence type="ECO:0000259" key="5">
    <source>
        <dbReference type="PROSITE" id="PS01031"/>
    </source>
</evidence>
<dbReference type="GeneID" id="108735585"/>
<evidence type="ECO:0000256" key="4">
    <source>
        <dbReference type="SAM" id="MobiDB-lite"/>
    </source>
</evidence>
<dbReference type="KEGG" id="apln:108735585"/>
<dbReference type="SUPFAM" id="SSF49764">
    <property type="entry name" value="HSP20-like chaperones"/>
    <property type="match status" value="1"/>
</dbReference>
<name>A0A1W4WGL0_AGRPL</name>
<protein>
    <submittedName>
        <fullName evidence="7">Alpha-crystallin B chain-like</fullName>
    </submittedName>
</protein>
<accession>A0A1W4WGL0</accession>
<dbReference type="GO" id="GO:0005737">
    <property type="term" value="C:cytoplasm"/>
    <property type="evidence" value="ECO:0007669"/>
    <property type="project" value="TreeGrafter"/>
</dbReference>
<dbReference type="GO" id="GO:0009408">
    <property type="term" value="P:response to heat"/>
    <property type="evidence" value="ECO:0007669"/>
    <property type="project" value="TreeGrafter"/>
</dbReference>
<evidence type="ECO:0000256" key="2">
    <source>
        <dbReference type="PROSITE-ProRule" id="PRU00285"/>
    </source>
</evidence>
<proteinExistence type="inferred from homology"/>